<dbReference type="Proteomes" id="UP000298781">
    <property type="component" value="Chromosome"/>
</dbReference>
<dbReference type="SUPFAM" id="SSF51735">
    <property type="entry name" value="NAD(P)-binding Rossmann-fold domains"/>
    <property type="match status" value="1"/>
</dbReference>
<comment type="similarity">
    <text evidence="1 4">Belongs to the D-isomer specific 2-hydroxyacid dehydrogenase family.</text>
</comment>
<dbReference type="GO" id="GO:0051287">
    <property type="term" value="F:NAD binding"/>
    <property type="evidence" value="ECO:0007669"/>
    <property type="project" value="InterPro"/>
</dbReference>
<organism evidence="7 8">
    <name type="scientific">Phreatobacter stygius</name>
    <dbReference type="NCBI Taxonomy" id="1940610"/>
    <lineage>
        <taxon>Bacteria</taxon>
        <taxon>Pseudomonadati</taxon>
        <taxon>Pseudomonadota</taxon>
        <taxon>Alphaproteobacteria</taxon>
        <taxon>Hyphomicrobiales</taxon>
        <taxon>Phreatobacteraceae</taxon>
        <taxon>Phreatobacter</taxon>
    </lineage>
</organism>
<dbReference type="PANTHER" id="PTHR42789">
    <property type="entry name" value="D-ISOMER SPECIFIC 2-HYDROXYACID DEHYDROGENASE FAMILY PROTEIN (AFU_ORTHOLOGUE AFUA_6G10090)"/>
    <property type="match status" value="1"/>
</dbReference>
<reference evidence="7 8" key="1">
    <citation type="submission" date="2019-04" db="EMBL/GenBank/DDBJ databases">
        <title>Phreatobacter aquaticus sp. nov.</title>
        <authorList>
            <person name="Choi A."/>
        </authorList>
    </citation>
    <scope>NUCLEOTIDE SEQUENCE [LARGE SCALE GENOMIC DNA]</scope>
    <source>
        <strain evidence="7 8">KCTC 52518</strain>
    </source>
</reference>
<evidence type="ECO:0000256" key="1">
    <source>
        <dbReference type="ARBA" id="ARBA00005854"/>
    </source>
</evidence>
<dbReference type="EMBL" id="CP039690">
    <property type="protein sequence ID" value="QCI64131.1"/>
    <property type="molecule type" value="Genomic_DNA"/>
</dbReference>
<keyword evidence="8" id="KW-1185">Reference proteome</keyword>
<evidence type="ECO:0000313" key="8">
    <source>
        <dbReference type="Proteomes" id="UP000298781"/>
    </source>
</evidence>
<dbReference type="InterPro" id="IPR036291">
    <property type="entry name" value="NAD(P)-bd_dom_sf"/>
</dbReference>
<dbReference type="PANTHER" id="PTHR42789:SF1">
    <property type="entry name" value="D-ISOMER SPECIFIC 2-HYDROXYACID DEHYDROGENASE FAMILY PROTEIN (AFU_ORTHOLOGUE AFUA_6G10090)"/>
    <property type="match status" value="1"/>
</dbReference>
<dbReference type="SUPFAM" id="SSF52283">
    <property type="entry name" value="Formate/glycerate dehydrogenase catalytic domain-like"/>
    <property type="match status" value="1"/>
</dbReference>
<accession>A0A4D7AW55</accession>
<evidence type="ECO:0000259" key="5">
    <source>
        <dbReference type="Pfam" id="PF00389"/>
    </source>
</evidence>
<feature type="domain" description="D-isomer specific 2-hydroxyacid dehydrogenase NAD-binding" evidence="6">
    <location>
        <begin position="117"/>
        <end position="288"/>
    </location>
</feature>
<dbReference type="Pfam" id="PF00389">
    <property type="entry name" value="2-Hacid_dh"/>
    <property type="match status" value="1"/>
</dbReference>
<dbReference type="RefSeq" id="WP_136959587.1">
    <property type="nucleotide sequence ID" value="NZ_CP039690.1"/>
</dbReference>
<dbReference type="InterPro" id="IPR029753">
    <property type="entry name" value="D-isomer_DH_CS"/>
</dbReference>
<gene>
    <name evidence="7" type="ORF">E8M01_07660</name>
</gene>
<protein>
    <submittedName>
        <fullName evidence="7">Hydroxyacid dehydrogenase</fullName>
    </submittedName>
</protein>
<name>A0A4D7AW55_9HYPH</name>
<dbReference type="Gene3D" id="3.40.50.720">
    <property type="entry name" value="NAD(P)-binding Rossmann-like Domain"/>
    <property type="match status" value="2"/>
</dbReference>
<evidence type="ECO:0000256" key="2">
    <source>
        <dbReference type="ARBA" id="ARBA00023002"/>
    </source>
</evidence>
<dbReference type="OrthoDB" id="117809at2"/>
<sequence>MTAKRVFLTHTPDMLANYYGPRAVAALREMAEVVINPTGQVLDAEGLAKAAAGAAIIVSDRLTPGYGAFFKSAPDLVAFLRCAVDIRNVDVAAASREGVLVTRATPGFIASVAELGFGMMIDLARGVSRAVGSYRAGAAPVPRMGRQLSGSTIGIIGYGAIGQHMAGLGKAFGMRVLASDPYKTIDEDGIEQVSFEALLAEADFVICLVVATEATENLMNAAAFARMKPGACFVNLSRGNLVDEAALAAALDAGRLTGAAMDVGRAPDQMPSPALAGRPDVVATPHTGGLTPAAIEHQAFDTVGQVRALLSGAVPPGAVNTEAATRLGRLKGGAS</sequence>
<keyword evidence="3" id="KW-0520">NAD</keyword>
<dbReference type="KEGG" id="pstg:E8M01_07660"/>
<evidence type="ECO:0000259" key="6">
    <source>
        <dbReference type="Pfam" id="PF02826"/>
    </source>
</evidence>
<dbReference type="Pfam" id="PF02826">
    <property type="entry name" value="2-Hacid_dh_C"/>
    <property type="match status" value="1"/>
</dbReference>
<evidence type="ECO:0000256" key="4">
    <source>
        <dbReference type="RuleBase" id="RU003719"/>
    </source>
</evidence>
<evidence type="ECO:0000313" key="7">
    <source>
        <dbReference type="EMBL" id="QCI64131.1"/>
    </source>
</evidence>
<dbReference type="AlphaFoldDB" id="A0A4D7AW55"/>
<keyword evidence="2 4" id="KW-0560">Oxidoreductase</keyword>
<evidence type="ECO:0000256" key="3">
    <source>
        <dbReference type="ARBA" id="ARBA00023027"/>
    </source>
</evidence>
<proteinExistence type="inferred from homology"/>
<dbReference type="GO" id="GO:0016616">
    <property type="term" value="F:oxidoreductase activity, acting on the CH-OH group of donors, NAD or NADP as acceptor"/>
    <property type="evidence" value="ECO:0007669"/>
    <property type="project" value="InterPro"/>
</dbReference>
<dbReference type="InterPro" id="IPR006139">
    <property type="entry name" value="D-isomer_2_OHA_DH_cat_dom"/>
</dbReference>
<dbReference type="PROSITE" id="PS00671">
    <property type="entry name" value="D_2_HYDROXYACID_DH_3"/>
    <property type="match status" value="1"/>
</dbReference>
<dbReference type="InterPro" id="IPR050857">
    <property type="entry name" value="D-2-hydroxyacid_DH"/>
</dbReference>
<dbReference type="InterPro" id="IPR006140">
    <property type="entry name" value="D-isomer_DH_NAD-bd"/>
</dbReference>
<feature type="domain" description="D-isomer specific 2-hydroxyacid dehydrogenase catalytic" evidence="5">
    <location>
        <begin position="21"/>
        <end position="320"/>
    </location>
</feature>